<protein>
    <submittedName>
        <fullName evidence="2">Energy-converting hydrogenase Eha subunit C</fullName>
    </submittedName>
</protein>
<reference evidence="2 3" key="1">
    <citation type="submission" date="2023-07" db="EMBL/GenBank/DDBJ databases">
        <title>Sorghum-associated microbial communities from plants grown in Nebraska, USA.</title>
        <authorList>
            <person name="Schachtman D."/>
        </authorList>
    </citation>
    <scope>NUCLEOTIDE SEQUENCE [LARGE SCALE GENOMIC DNA]</scope>
    <source>
        <strain evidence="2 3">DS1027</strain>
    </source>
</reference>
<organism evidence="2 3">
    <name type="scientific">Novosphingobium capsulatum</name>
    <dbReference type="NCBI Taxonomy" id="13688"/>
    <lineage>
        <taxon>Bacteria</taxon>
        <taxon>Pseudomonadati</taxon>
        <taxon>Pseudomonadota</taxon>
        <taxon>Alphaproteobacteria</taxon>
        <taxon>Sphingomonadales</taxon>
        <taxon>Sphingomonadaceae</taxon>
        <taxon>Novosphingobium</taxon>
    </lineage>
</organism>
<dbReference type="EMBL" id="JAVDRD010000006">
    <property type="protein sequence ID" value="MDR6511872.1"/>
    <property type="molecule type" value="Genomic_DNA"/>
</dbReference>
<keyword evidence="1" id="KW-0812">Transmembrane</keyword>
<keyword evidence="3" id="KW-1185">Reference proteome</keyword>
<evidence type="ECO:0000313" key="3">
    <source>
        <dbReference type="Proteomes" id="UP001184150"/>
    </source>
</evidence>
<feature type="transmembrane region" description="Helical" evidence="1">
    <location>
        <begin position="7"/>
        <end position="27"/>
    </location>
</feature>
<evidence type="ECO:0000313" key="2">
    <source>
        <dbReference type="EMBL" id="MDR6511872.1"/>
    </source>
</evidence>
<evidence type="ECO:0000256" key="1">
    <source>
        <dbReference type="SAM" id="Phobius"/>
    </source>
</evidence>
<feature type="transmembrane region" description="Helical" evidence="1">
    <location>
        <begin position="33"/>
        <end position="50"/>
    </location>
</feature>
<comment type="caution">
    <text evidence="2">The sequence shown here is derived from an EMBL/GenBank/DDBJ whole genome shotgun (WGS) entry which is preliminary data.</text>
</comment>
<name>A0ABU1MNN5_9SPHN</name>
<sequence length="58" mass="5946">MKQAHPLVPVAIIAVVSLAGMIAGLAGDGWEDVAAALGLTASVAPIAWALRRGRSLRR</sequence>
<dbReference type="Proteomes" id="UP001184150">
    <property type="component" value="Unassembled WGS sequence"/>
</dbReference>
<gene>
    <name evidence="2" type="ORF">J2792_002748</name>
</gene>
<accession>A0ABU1MNN5</accession>
<keyword evidence="1" id="KW-1133">Transmembrane helix</keyword>
<keyword evidence="1" id="KW-0472">Membrane</keyword>
<dbReference type="RefSeq" id="WP_166643369.1">
    <property type="nucleotide sequence ID" value="NZ_CP140000.1"/>
</dbReference>
<proteinExistence type="predicted"/>